<comment type="caution">
    <text evidence="1">The sequence shown here is derived from an EMBL/GenBank/DDBJ whole genome shotgun (WGS) entry which is preliminary data.</text>
</comment>
<evidence type="ECO:0000313" key="2">
    <source>
        <dbReference type="Proteomes" id="UP001374584"/>
    </source>
</evidence>
<organism evidence="1 2">
    <name type="scientific">Phaseolus coccineus</name>
    <name type="common">Scarlet runner bean</name>
    <name type="synonym">Phaseolus multiflorus</name>
    <dbReference type="NCBI Taxonomy" id="3886"/>
    <lineage>
        <taxon>Eukaryota</taxon>
        <taxon>Viridiplantae</taxon>
        <taxon>Streptophyta</taxon>
        <taxon>Embryophyta</taxon>
        <taxon>Tracheophyta</taxon>
        <taxon>Spermatophyta</taxon>
        <taxon>Magnoliopsida</taxon>
        <taxon>eudicotyledons</taxon>
        <taxon>Gunneridae</taxon>
        <taxon>Pentapetalae</taxon>
        <taxon>rosids</taxon>
        <taxon>fabids</taxon>
        <taxon>Fabales</taxon>
        <taxon>Fabaceae</taxon>
        <taxon>Papilionoideae</taxon>
        <taxon>50 kb inversion clade</taxon>
        <taxon>NPAAA clade</taxon>
        <taxon>indigoferoid/millettioid clade</taxon>
        <taxon>Phaseoleae</taxon>
        <taxon>Phaseolus</taxon>
    </lineage>
</organism>
<gene>
    <name evidence="1" type="ORF">VNO80_10033</name>
</gene>
<proteinExistence type="predicted"/>
<reference evidence="1 2" key="1">
    <citation type="submission" date="2024-01" db="EMBL/GenBank/DDBJ databases">
        <title>The genomes of 5 underutilized Papilionoideae crops provide insights into root nodulation and disease resistanc.</title>
        <authorList>
            <person name="Jiang F."/>
        </authorList>
    </citation>
    <scope>NUCLEOTIDE SEQUENCE [LARGE SCALE GENOMIC DNA]</scope>
    <source>
        <strain evidence="1">JINMINGXINNONG_FW02</strain>
        <tissue evidence="1">Leaves</tissue>
    </source>
</reference>
<protein>
    <submittedName>
        <fullName evidence="1">Uncharacterized protein</fullName>
    </submittedName>
</protein>
<dbReference type="AlphaFoldDB" id="A0AAN9N7Y4"/>
<name>A0AAN9N7Y4_PHACN</name>
<sequence>MKEVLLWMDESASDLSKLKESKESVLKLSKLMIVHCDYFHLANVVDVEYEVKNKVLEEEKNKNVKLVVSLVNYCDLRNAHSNFQLDDVAEWSGVVAVWLIPLHFSFAFQFPLQRFHWLFSSAQGYVCLCELNGRVRVANELGAGNGKGSKFAMQLSDLGNDSVLKAIDGVELSQF</sequence>
<dbReference type="EMBL" id="JAYMYR010000004">
    <property type="protein sequence ID" value="KAK7368011.1"/>
    <property type="molecule type" value="Genomic_DNA"/>
</dbReference>
<accession>A0AAN9N7Y4</accession>
<dbReference type="Proteomes" id="UP001374584">
    <property type="component" value="Unassembled WGS sequence"/>
</dbReference>
<evidence type="ECO:0000313" key="1">
    <source>
        <dbReference type="EMBL" id="KAK7368011.1"/>
    </source>
</evidence>
<keyword evidence="2" id="KW-1185">Reference proteome</keyword>